<dbReference type="PROSITE" id="PS50894">
    <property type="entry name" value="HPT"/>
    <property type="match status" value="1"/>
</dbReference>
<accession>H9UG23</accession>
<dbReference type="GO" id="GO:0004672">
    <property type="term" value="F:protein kinase activity"/>
    <property type="evidence" value="ECO:0007669"/>
    <property type="project" value="UniProtKB-ARBA"/>
</dbReference>
<dbReference type="KEGG" id="sfc:Spiaf_0361"/>
<proteinExistence type="predicted"/>
<dbReference type="GO" id="GO:0000160">
    <property type="term" value="P:phosphorelay signal transduction system"/>
    <property type="evidence" value="ECO:0007669"/>
    <property type="project" value="InterPro"/>
</dbReference>
<dbReference type="Pfam" id="PF01627">
    <property type="entry name" value="Hpt"/>
    <property type="match status" value="1"/>
</dbReference>
<dbReference type="Proteomes" id="UP000007383">
    <property type="component" value="Chromosome"/>
</dbReference>
<keyword evidence="1" id="KW-0597">Phosphoprotein</keyword>
<organism evidence="3 4">
    <name type="scientific">Spirochaeta africana (strain ATCC 700263 / DSM 8902 / Z-7692)</name>
    <dbReference type="NCBI Taxonomy" id="889378"/>
    <lineage>
        <taxon>Bacteria</taxon>
        <taxon>Pseudomonadati</taxon>
        <taxon>Spirochaetota</taxon>
        <taxon>Spirochaetia</taxon>
        <taxon>Spirochaetales</taxon>
        <taxon>Spirochaetaceae</taxon>
        <taxon>Spirochaeta</taxon>
    </lineage>
</organism>
<evidence type="ECO:0000259" key="2">
    <source>
        <dbReference type="PROSITE" id="PS50894"/>
    </source>
</evidence>
<feature type="domain" description="HPt" evidence="2">
    <location>
        <begin position="18"/>
        <end position="116"/>
    </location>
</feature>
<reference evidence="4" key="1">
    <citation type="journal article" date="2013" name="Stand. Genomic Sci.">
        <title>Complete genome sequence of the halophilic bacterium Spirochaeta africana type strain (Z-7692(T)) from the alkaline Lake Magadi in the East African Rift.</title>
        <authorList>
            <person name="Liolos K."/>
            <person name="Abt B."/>
            <person name="Scheuner C."/>
            <person name="Teshima H."/>
            <person name="Held B."/>
            <person name="Lapidus A."/>
            <person name="Nolan M."/>
            <person name="Lucas S."/>
            <person name="Deshpande S."/>
            <person name="Cheng J.F."/>
            <person name="Tapia R."/>
            <person name="Goodwin L.A."/>
            <person name="Pitluck S."/>
            <person name="Pagani I."/>
            <person name="Ivanova N."/>
            <person name="Mavromatis K."/>
            <person name="Mikhailova N."/>
            <person name="Huntemann M."/>
            <person name="Pati A."/>
            <person name="Chen A."/>
            <person name="Palaniappan K."/>
            <person name="Land M."/>
            <person name="Rohde M."/>
            <person name="Tindall B.J."/>
            <person name="Detter J.C."/>
            <person name="Goker M."/>
            <person name="Bristow J."/>
            <person name="Eisen J.A."/>
            <person name="Markowitz V."/>
            <person name="Hugenholtz P."/>
            <person name="Woyke T."/>
            <person name="Klenk H.P."/>
            <person name="Kyrpides N.C."/>
        </authorList>
    </citation>
    <scope>NUCLEOTIDE SEQUENCE</scope>
    <source>
        <strain evidence="4">ATCC 700263 / DSM 8902 / Z-7692</strain>
    </source>
</reference>
<dbReference type="InterPro" id="IPR036641">
    <property type="entry name" value="HPT_dom_sf"/>
</dbReference>
<evidence type="ECO:0000313" key="4">
    <source>
        <dbReference type="Proteomes" id="UP000007383"/>
    </source>
</evidence>
<dbReference type="HOGENOM" id="CLU_2095325_0_0_12"/>
<dbReference type="Gene3D" id="1.20.120.160">
    <property type="entry name" value="HPT domain"/>
    <property type="match status" value="1"/>
</dbReference>
<sequence>MNHYTQRFERFVARFSGHEEVVARMAGLFLQDAPRRLDEIDSGYRERDWERVITAAHSLVNIAGTMQAFEAAEQARKLEAAVRARAYAEIPQLSSCLQSDLQQALQVVHSYSEASV</sequence>
<dbReference type="STRING" id="889378.Spiaf_0361"/>
<name>H9UG23_SPIAZ</name>
<dbReference type="InterPro" id="IPR008207">
    <property type="entry name" value="Sig_transdc_His_kin_Hpt_dom"/>
</dbReference>
<dbReference type="RefSeq" id="WP_014454464.1">
    <property type="nucleotide sequence ID" value="NC_017098.1"/>
</dbReference>
<evidence type="ECO:0000256" key="1">
    <source>
        <dbReference type="PROSITE-ProRule" id="PRU00110"/>
    </source>
</evidence>
<keyword evidence="4" id="KW-1185">Reference proteome</keyword>
<dbReference type="EMBL" id="CP003282">
    <property type="protein sequence ID" value="AFG36466.1"/>
    <property type="molecule type" value="Genomic_DNA"/>
</dbReference>
<dbReference type="SUPFAM" id="SSF47226">
    <property type="entry name" value="Histidine-containing phosphotransfer domain, HPT domain"/>
    <property type="match status" value="1"/>
</dbReference>
<dbReference type="PATRIC" id="fig|889378.3.peg.364"/>
<dbReference type="AlphaFoldDB" id="H9UG23"/>
<gene>
    <name evidence="3" type="ordered locus">Spiaf_0361</name>
</gene>
<feature type="modified residue" description="Phosphohistidine" evidence="1">
    <location>
        <position position="57"/>
    </location>
</feature>
<evidence type="ECO:0000313" key="3">
    <source>
        <dbReference type="EMBL" id="AFG36466.1"/>
    </source>
</evidence>
<protein>
    <submittedName>
        <fullName evidence="3">HPt domain-containing protein</fullName>
    </submittedName>
</protein>